<protein>
    <submittedName>
        <fullName evidence="1">Uncharacterized protein</fullName>
    </submittedName>
</protein>
<evidence type="ECO:0000313" key="1">
    <source>
        <dbReference type="EMBL" id="MEQ7847755.1"/>
    </source>
</evidence>
<reference evidence="1 2" key="1">
    <citation type="submission" date="2024-02" db="EMBL/GenBank/DDBJ databases">
        <title>Full genome sequence of Nocardioides kribbensis.</title>
        <authorList>
            <person name="Poletto B.L."/>
            <person name="Silva G."/>
            <person name="Galante D."/>
            <person name="Campos K.R."/>
            <person name="Santos M.B.N."/>
            <person name="Sacchi C.T."/>
        </authorList>
    </citation>
    <scope>NUCLEOTIDE SEQUENCE [LARGE SCALE GENOMIC DNA]</scope>
    <source>
        <strain evidence="1 2">O4R</strain>
    </source>
</reference>
<dbReference type="EMBL" id="JBEGDP010000010">
    <property type="protein sequence ID" value="MEQ7847755.1"/>
    <property type="molecule type" value="Genomic_DNA"/>
</dbReference>
<name>A0ABV1NYZ9_9ACTN</name>
<sequence length="82" mass="8938">MTTFLLLGVLPIAGAWLLVELHRAACRFVDNAVAAALDTSWDDHVAGAVALCEPDQSGLERLLDVLMDDEKFRAEIEKLEAS</sequence>
<dbReference type="RefSeq" id="WP_349804672.1">
    <property type="nucleotide sequence ID" value="NZ_JBEGDP010000010.1"/>
</dbReference>
<evidence type="ECO:0000313" key="2">
    <source>
        <dbReference type="Proteomes" id="UP001482520"/>
    </source>
</evidence>
<comment type="caution">
    <text evidence="1">The sequence shown here is derived from an EMBL/GenBank/DDBJ whole genome shotgun (WGS) entry which is preliminary data.</text>
</comment>
<proteinExistence type="predicted"/>
<accession>A0ABV1NYZ9</accession>
<keyword evidence="2" id="KW-1185">Reference proteome</keyword>
<organism evidence="1 2">
    <name type="scientific">Nocardioides kribbensis</name>
    <dbReference type="NCBI Taxonomy" id="305517"/>
    <lineage>
        <taxon>Bacteria</taxon>
        <taxon>Bacillati</taxon>
        <taxon>Actinomycetota</taxon>
        <taxon>Actinomycetes</taxon>
        <taxon>Propionibacteriales</taxon>
        <taxon>Nocardioidaceae</taxon>
        <taxon>Nocardioides</taxon>
    </lineage>
</organism>
<dbReference type="Proteomes" id="UP001482520">
    <property type="component" value="Unassembled WGS sequence"/>
</dbReference>
<gene>
    <name evidence="1" type="ORF">V6R90_10730</name>
</gene>